<proteinExistence type="predicted"/>
<dbReference type="AlphaFoldDB" id="W4JW02"/>
<dbReference type="KEGG" id="hir:HETIRDRAFT_454888"/>
<dbReference type="Proteomes" id="UP000030671">
    <property type="component" value="Unassembled WGS sequence"/>
</dbReference>
<dbReference type="EMBL" id="KI925463">
    <property type="protein sequence ID" value="ETW77654.1"/>
    <property type="molecule type" value="Genomic_DNA"/>
</dbReference>
<reference evidence="1 2" key="1">
    <citation type="journal article" date="2012" name="New Phytol.">
        <title>Insight into trade-off between wood decay and parasitism from the genome of a fungal forest pathogen.</title>
        <authorList>
            <person name="Olson A."/>
            <person name="Aerts A."/>
            <person name="Asiegbu F."/>
            <person name="Belbahri L."/>
            <person name="Bouzid O."/>
            <person name="Broberg A."/>
            <person name="Canback B."/>
            <person name="Coutinho P.M."/>
            <person name="Cullen D."/>
            <person name="Dalman K."/>
            <person name="Deflorio G."/>
            <person name="van Diepen L.T."/>
            <person name="Dunand C."/>
            <person name="Duplessis S."/>
            <person name="Durling M."/>
            <person name="Gonthier P."/>
            <person name="Grimwood J."/>
            <person name="Fossdal C.G."/>
            <person name="Hansson D."/>
            <person name="Henrissat B."/>
            <person name="Hietala A."/>
            <person name="Himmelstrand K."/>
            <person name="Hoffmeister D."/>
            <person name="Hogberg N."/>
            <person name="James T.Y."/>
            <person name="Karlsson M."/>
            <person name="Kohler A."/>
            <person name="Kues U."/>
            <person name="Lee Y.H."/>
            <person name="Lin Y.C."/>
            <person name="Lind M."/>
            <person name="Lindquist E."/>
            <person name="Lombard V."/>
            <person name="Lucas S."/>
            <person name="Lunden K."/>
            <person name="Morin E."/>
            <person name="Murat C."/>
            <person name="Park J."/>
            <person name="Raffaello T."/>
            <person name="Rouze P."/>
            <person name="Salamov A."/>
            <person name="Schmutz J."/>
            <person name="Solheim H."/>
            <person name="Stahlberg J."/>
            <person name="Velez H."/>
            <person name="de Vries R.P."/>
            <person name="Wiebenga A."/>
            <person name="Woodward S."/>
            <person name="Yakovlev I."/>
            <person name="Garbelotto M."/>
            <person name="Martin F."/>
            <person name="Grigoriev I.V."/>
            <person name="Stenlid J."/>
        </authorList>
    </citation>
    <scope>NUCLEOTIDE SEQUENCE [LARGE SCALE GENOMIC DNA]</scope>
    <source>
        <strain evidence="1 2">TC 32-1</strain>
    </source>
</reference>
<organism evidence="1 2">
    <name type="scientific">Heterobasidion irregulare (strain TC 32-1)</name>
    <dbReference type="NCBI Taxonomy" id="747525"/>
    <lineage>
        <taxon>Eukaryota</taxon>
        <taxon>Fungi</taxon>
        <taxon>Dikarya</taxon>
        <taxon>Basidiomycota</taxon>
        <taxon>Agaricomycotina</taxon>
        <taxon>Agaricomycetes</taxon>
        <taxon>Russulales</taxon>
        <taxon>Bondarzewiaceae</taxon>
        <taxon>Heterobasidion</taxon>
        <taxon>Heterobasidion annosum species complex</taxon>
    </lineage>
</organism>
<evidence type="ECO:0000313" key="2">
    <source>
        <dbReference type="Proteomes" id="UP000030671"/>
    </source>
</evidence>
<accession>W4JW02</accession>
<protein>
    <submittedName>
        <fullName evidence="1">Uncharacterized protein</fullName>
    </submittedName>
</protein>
<dbReference type="GeneID" id="20676565"/>
<dbReference type="HOGENOM" id="CLU_1970849_0_0_1"/>
<keyword evidence="2" id="KW-1185">Reference proteome</keyword>
<dbReference type="RefSeq" id="XP_009551133.1">
    <property type="nucleotide sequence ID" value="XM_009552838.1"/>
</dbReference>
<sequence>MRAAPESRPPRPPPVRDGLLHAQNCRPCDQCRRQNTPTRTHHARYDPARSQGCILALKNIVTTGGALRLLNAVYDVSVLLSDVAIYRSSPTPTRFSHLLVLFYDSPMTFLTHTAVRDDDGAPLLLYY</sequence>
<evidence type="ECO:0000313" key="1">
    <source>
        <dbReference type="EMBL" id="ETW77654.1"/>
    </source>
</evidence>
<name>W4JW02_HETIT</name>
<dbReference type="InParanoid" id="W4JW02"/>
<gene>
    <name evidence="1" type="ORF">HETIRDRAFT_454888</name>
</gene>